<dbReference type="RefSeq" id="WP_005850478.1">
    <property type="nucleotide sequence ID" value="NZ_CP032819.1"/>
</dbReference>
<dbReference type="KEGG" id="buy:D8S85_05470"/>
<gene>
    <name evidence="1" type="ORF">D8S85_05470</name>
</gene>
<evidence type="ECO:0000313" key="2">
    <source>
        <dbReference type="Proteomes" id="UP000270673"/>
    </source>
</evidence>
<dbReference type="InterPro" id="IPR025050">
    <property type="entry name" value="TraL_transposon"/>
</dbReference>
<dbReference type="EMBL" id="CP032819">
    <property type="protein sequence ID" value="AZS29054.1"/>
    <property type="molecule type" value="Genomic_DNA"/>
</dbReference>
<evidence type="ECO:0000313" key="1">
    <source>
        <dbReference type="EMBL" id="AZS29054.1"/>
    </source>
</evidence>
<dbReference type="AlphaFoldDB" id="A0A3S9VR87"/>
<accession>A0A3S9VR87</accession>
<dbReference type="Proteomes" id="UP000270673">
    <property type="component" value="Chromosome"/>
</dbReference>
<dbReference type="GeneID" id="69979213"/>
<keyword evidence="2" id="KW-1185">Reference proteome</keyword>
<name>A0A3S9VR87_9BACT</name>
<organism evidence="1 2">
    <name type="scientific">Butyricimonas faecalis</name>
    <dbReference type="NCBI Taxonomy" id="2093856"/>
    <lineage>
        <taxon>Bacteria</taxon>
        <taxon>Pseudomonadati</taxon>
        <taxon>Bacteroidota</taxon>
        <taxon>Bacteroidia</taxon>
        <taxon>Bacteroidales</taxon>
        <taxon>Odoribacteraceae</taxon>
        <taxon>Butyricimonas</taxon>
    </lineage>
</organism>
<dbReference type="OrthoDB" id="1079615at2"/>
<sequence length="106" mass="12163">MKKIKKSFWGAYWKLHDKKKMLVARLRGYLDGLPPKTRRRIVLAMLAAFSALALYTFGKAVYDIGRNDGSRMVTDHAGQVELSVKTDNNHNVTPYLYGTDEERNED</sequence>
<reference evidence="1 2" key="1">
    <citation type="submission" date="2018-10" db="EMBL/GenBank/DDBJ databases">
        <title>Butyricimonas faecalis sp. nov., isolated from human faeces and emended description of the genus Butyricimonas.</title>
        <authorList>
            <person name="Le Roy T."/>
            <person name="Van der Smissen P."/>
            <person name="Paquot A."/>
            <person name="Delzenne N."/>
            <person name="Muccioli G."/>
            <person name="Collet J.-F."/>
            <person name="Cani P.D."/>
        </authorList>
    </citation>
    <scope>NUCLEOTIDE SEQUENCE [LARGE SCALE GENOMIC DNA]</scope>
    <source>
        <strain evidence="1 2">H184</strain>
    </source>
</reference>
<protein>
    <submittedName>
        <fullName evidence="1">DUF3989 domain-containing protein</fullName>
    </submittedName>
</protein>
<dbReference type="Pfam" id="PF13150">
    <property type="entry name" value="TraL_transposon"/>
    <property type="match status" value="1"/>
</dbReference>
<proteinExistence type="predicted"/>